<feature type="DNA-binding region" description="H-T-H motif" evidence="4">
    <location>
        <begin position="33"/>
        <end position="52"/>
    </location>
</feature>
<dbReference type="InterPro" id="IPR001647">
    <property type="entry name" value="HTH_TetR"/>
</dbReference>
<keyword evidence="3" id="KW-0804">Transcription</keyword>
<keyword evidence="2 4" id="KW-0238">DNA-binding</keyword>
<protein>
    <submittedName>
        <fullName evidence="6">TetR/AcrR family transcriptional regulator</fullName>
    </submittedName>
</protein>
<dbReference type="PANTHER" id="PTHR30055">
    <property type="entry name" value="HTH-TYPE TRANSCRIPTIONAL REGULATOR RUTR"/>
    <property type="match status" value="1"/>
</dbReference>
<evidence type="ECO:0000259" key="5">
    <source>
        <dbReference type="PROSITE" id="PS50977"/>
    </source>
</evidence>
<dbReference type="Proteomes" id="UP000662814">
    <property type="component" value="Chromosome"/>
</dbReference>
<dbReference type="PROSITE" id="PS01081">
    <property type="entry name" value="HTH_TETR_1"/>
    <property type="match status" value="1"/>
</dbReference>
<evidence type="ECO:0000256" key="3">
    <source>
        <dbReference type="ARBA" id="ARBA00023163"/>
    </source>
</evidence>
<name>A0ABX6YIF9_9MICO</name>
<evidence type="ECO:0000256" key="4">
    <source>
        <dbReference type="PROSITE-ProRule" id="PRU00335"/>
    </source>
</evidence>
<dbReference type="PANTHER" id="PTHR30055:SF234">
    <property type="entry name" value="HTH-TYPE TRANSCRIPTIONAL REGULATOR BETI"/>
    <property type="match status" value="1"/>
</dbReference>
<organism evidence="6 7">
    <name type="scientific">Paramicrobacterium chengjingii</name>
    <dbReference type="NCBI Taxonomy" id="2769067"/>
    <lineage>
        <taxon>Bacteria</taxon>
        <taxon>Bacillati</taxon>
        <taxon>Actinomycetota</taxon>
        <taxon>Actinomycetes</taxon>
        <taxon>Micrococcales</taxon>
        <taxon>Microbacteriaceae</taxon>
        <taxon>Paramicrobacterium</taxon>
    </lineage>
</organism>
<accession>A0ABX6YIF9</accession>
<dbReference type="EMBL" id="CP061169">
    <property type="protein sequence ID" value="QPZ38606.1"/>
    <property type="molecule type" value="Genomic_DNA"/>
</dbReference>
<dbReference type="Gene3D" id="1.10.357.10">
    <property type="entry name" value="Tetracycline Repressor, domain 2"/>
    <property type="match status" value="1"/>
</dbReference>
<keyword evidence="7" id="KW-1185">Reference proteome</keyword>
<feature type="domain" description="HTH tetR-type" evidence="5">
    <location>
        <begin position="10"/>
        <end position="70"/>
    </location>
</feature>
<dbReference type="RefSeq" id="WP_166985999.1">
    <property type="nucleotide sequence ID" value="NZ_CP061169.1"/>
</dbReference>
<proteinExistence type="predicted"/>
<dbReference type="InterPro" id="IPR050109">
    <property type="entry name" value="HTH-type_TetR-like_transc_reg"/>
</dbReference>
<dbReference type="InterPro" id="IPR023772">
    <property type="entry name" value="DNA-bd_HTH_TetR-type_CS"/>
</dbReference>
<evidence type="ECO:0000313" key="6">
    <source>
        <dbReference type="EMBL" id="QPZ38606.1"/>
    </source>
</evidence>
<gene>
    <name evidence="6" type="ORF">HCR76_00375</name>
</gene>
<reference evidence="6 7" key="1">
    <citation type="submission" date="2020-12" db="EMBL/GenBank/DDBJ databases">
        <title>Microbacterium sp. HY060.</title>
        <authorList>
            <person name="Zhou J."/>
        </authorList>
    </citation>
    <scope>NUCLEOTIDE SEQUENCE [LARGE SCALE GENOMIC DNA]</scope>
    <source>
        <strain evidence="6 7">HY60</strain>
    </source>
</reference>
<sequence length="195" mass="21453">MPKISEARRQARRAEIMAAALRCFARNGYRGTSMADIIAESQLSAGAIYSYFASKKELIRSVAGSVLEGREHELDSAGEDHVLEPAEIAITLIRGLRAHAPISALLQVWSEASVDSELRVVLNDVIGRVRTTICQQLEIWAHTQQTIDDPAAWAQHVTPTLLALVPGYVMQTTLTDNFDDDDFLRALPELLRGSA</sequence>
<evidence type="ECO:0000313" key="7">
    <source>
        <dbReference type="Proteomes" id="UP000662814"/>
    </source>
</evidence>
<evidence type="ECO:0000256" key="2">
    <source>
        <dbReference type="ARBA" id="ARBA00023125"/>
    </source>
</evidence>
<dbReference type="InterPro" id="IPR009057">
    <property type="entry name" value="Homeodomain-like_sf"/>
</dbReference>
<dbReference type="Pfam" id="PF00440">
    <property type="entry name" value="TetR_N"/>
    <property type="match status" value="1"/>
</dbReference>
<dbReference type="PRINTS" id="PR00455">
    <property type="entry name" value="HTHTETR"/>
</dbReference>
<dbReference type="PROSITE" id="PS50977">
    <property type="entry name" value="HTH_TETR_2"/>
    <property type="match status" value="1"/>
</dbReference>
<dbReference type="SUPFAM" id="SSF46689">
    <property type="entry name" value="Homeodomain-like"/>
    <property type="match status" value="1"/>
</dbReference>
<evidence type="ECO:0000256" key="1">
    <source>
        <dbReference type="ARBA" id="ARBA00023015"/>
    </source>
</evidence>
<keyword evidence="1" id="KW-0805">Transcription regulation</keyword>